<evidence type="ECO:0000313" key="2">
    <source>
        <dbReference type="Proteomes" id="UP000640333"/>
    </source>
</evidence>
<sequence length="321" mass="35855">MAISPRKSFRAFNVRCLISCVVYLFLALVSEVYARPLVVLSDDTRSYQKVLNAIRHYSDQPVASISTDQLLLNPKQLDQEPHDYYVAVGSRATNTLLRLLPAEAPPLLSTFIPRRSYQNLIQTYNNSATVLANKVSAIYLDQPYSRQLRLARLIRPDADTIGAAFSSQSARDLPLLEDALNATGLTLSHRVLDEDKNPIKQLQPLLESSDIFLTLPDKAVFNRTTAKWILYISFRLRVPLLGFSRKYVDAGAVAGVYSTASQIGRYTGEVMATLNPLQPVLPKPRYPVYFSVATNPSAAKKLRMDVPAEAVLEQKLKEAEQ</sequence>
<dbReference type="Proteomes" id="UP000640333">
    <property type="component" value="Unassembled WGS sequence"/>
</dbReference>
<dbReference type="Pfam" id="PF04392">
    <property type="entry name" value="ABC_sub_bind"/>
    <property type="match status" value="1"/>
</dbReference>
<comment type="caution">
    <text evidence="1">The sequence shown here is derived from an EMBL/GenBank/DDBJ whole genome shotgun (WGS) entry which is preliminary data.</text>
</comment>
<dbReference type="RefSeq" id="WP_193953693.1">
    <property type="nucleotide sequence ID" value="NZ_JADEYS010000012.1"/>
</dbReference>
<dbReference type="Gene3D" id="3.40.50.2300">
    <property type="match status" value="1"/>
</dbReference>
<dbReference type="InterPro" id="IPR007487">
    <property type="entry name" value="ABC_transpt-TYRBP-like"/>
</dbReference>
<keyword evidence="2" id="KW-1185">Reference proteome</keyword>
<dbReference type="AlphaFoldDB" id="A0A8J7JZR8"/>
<reference evidence="1" key="1">
    <citation type="submission" date="2020-10" db="EMBL/GenBank/DDBJ databases">
        <title>Bacterium isolated from coastal waters sediment.</title>
        <authorList>
            <person name="Chen R.-J."/>
            <person name="Lu D.-C."/>
            <person name="Zhu K.-L."/>
            <person name="Du Z.-J."/>
        </authorList>
    </citation>
    <scope>NUCLEOTIDE SEQUENCE</scope>
    <source>
        <strain evidence="1">N1Y112</strain>
    </source>
</reference>
<accession>A0A8J7JZR8</accession>
<protein>
    <recommendedName>
        <fullName evidence="3">ABC transporter substrate-binding protein</fullName>
    </recommendedName>
</protein>
<evidence type="ECO:0000313" key="1">
    <source>
        <dbReference type="EMBL" id="MBE9398054.1"/>
    </source>
</evidence>
<proteinExistence type="predicted"/>
<evidence type="ECO:0008006" key="3">
    <source>
        <dbReference type="Google" id="ProtNLM"/>
    </source>
</evidence>
<dbReference type="EMBL" id="JADEYS010000012">
    <property type="protein sequence ID" value="MBE9398054.1"/>
    <property type="molecule type" value="Genomic_DNA"/>
</dbReference>
<dbReference type="PANTHER" id="PTHR35271:SF1">
    <property type="entry name" value="ABC TRANSPORTER, SUBSTRATE-BINDING LIPOPROTEIN"/>
    <property type="match status" value="1"/>
</dbReference>
<dbReference type="PANTHER" id="PTHR35271">
    <property type="entry name" value="ABC TRANSPORTER, SUBSTRATE-BINDING LIPOPROTEIN-RELATED"/>
    <property type="match status" value="1"/>
</dbReference>
<organism evidence="1 2">
    <name type="scientific">Pontibacterium sinense</name>
    <dbReference type="NCBI Taxonomy" id="2781979"/>
    <lineage>
        <taxon>Bacteria</taxon>
        <taxon>Pseudomonadati</taxon>
        <taxon>Pseudomonadota</taxon>
        <taxon>Gammaproteobacteria</taxon>
        <taxon>Oceanospirillales</taxon>
        <taxon>Oceanospirillaceae</taxon>
        <taxon>Pontibacterium</taxon>
    </lineage>
</organism>
<gene>
    <name evidence="1" type="ORF">IOQ59_12370</name>
</gene>
<name>A0A8J7JZR8_9GAMM</name>